<comment type="cofactor">
    <cofactor evidence="1">
        <name>Ca(2+)</name>
        <dbReference type="ChEBI" id="CHEBI:29108"/>
    </cofactor>
</comment>
<keyword evidence="4" id="KW-0732">Signal</keyword>
<dbReference type="PANTHER" id="PTHR42693">
    <property type="entry name" value="ARYLSULFATASE FAMILY MEMBER"/>
    <property type="match status" value="1"/>
</dbReference>
<reference evidence="8" key="1">
    <citation type="submission" date="2023-06" db="EMBL/GenBank/DDBJ databases">
        <title>Robiginitalea aurantiacus sp. nov. and Algoriphagus sediminis sp. nov., isolated from coastal sediment.</title>
        <authorList>
            <person name="Zhou Z.Y."/>
            <person name="An J."/>
            <person name="Jia Y.W."/>
            <person name="Du Z.J."/>
        </authorList>
    </citation>
    <scope>NUCLEOTIDE SEQUENCE</scope>
    <source>
        <strain evidence="8">C2-7</strain>
    </source>
</reference>
<evidence type="ECO:0000256" key="5">
    <source>
        <dbReference type="ARBA" id="ARBA00022801"/>
    </source>
</evidence>
<keyword evidence="5" id="KW-0378">Hydrolase</keyword>
<keyword evidence="6" id="KW-0106">Calcium</keyword>
<dbReference type="RefSeq" id="WP_289998513.1">
    <property type="nucleotide sequence ID" value="NZ_JAUEPH010000001.1"/>
</dbReference>
<evidence type="ECO:0000256" key="6">
    <source>
        <dbReference type="ARBA" id="ARBA00022837"/>
    </source>
</evidence>
<dbReference type="PROSITE" id="PS51257">
    <property type="entry name" value="PROKAR_LIPOPROTEIN"/>
    <property type="match status" value="1"/>
</dbReference>
<evidence type="ECO:0000313" key="9">
    <source>
        <dbReference type="Proteomes" id="UP001171916"/>
    </source>
</evidence>
<dbReference type="Pfam" id="PF00884">
    <property type="entry name" value="Sulfatase"/>
    <property type="match status" value="1"/>
</dbReference>
<sequence>MDHKLFITIFLISIIFSSCSKDRFEEVSKPNIIFIISDDQDYRDYGFMGHETVETPHIDRLAQESLTFTRGYASAPLCSPSLASIITGLYAFQHGITGNDPVVKFTGPRYPKLEAGAHDFPRDSYPVRRDSAFQILAKNFYKNKLITETLAEQGYRSFQSGKWWVGSAEDAGFDSGMTHGDYTRGGRHGDEGLKIGREGLEPIYDFIESTSEEEVPFFVWYAPFLPHTPHTPPRTLEEKYLKLTPDSTVAKYWAMIEWFDQTVGDLQNFLREKGLDENTLIVYTCDNGWIQDPSSNSYASRSKRSPFEGGIRTPIMFKYPKGISPKRDDKHVISNVDIVPTIHSILGIDHGELPGINVLDEQQVQNRTTVFAEAYDHDIENIQNPTETLLYQIAIENEWKLLIPNLKMIEKADKTKEEQKAGYYSNEIQLYNLNKDPLEKNNVSEQHPEQVKRLRKKISSWYQN</sequence>
<dbReference type="Gene3D" id="3.40.720.10">
    <property type="entry name" value="Alkaline Phosphatase, subunit A"/>
    <property type="match status" value="1"/>
</dbReference>
<dbReference type="Gene3D" id="3.30.1120.10">
    <property type="match status" value="1"/>
</dbReference>
<evidence type="ECO:0000256" key="4">
    <source>
        <dbReference type="ARBA" id="ARBA00022729"/>
    </source>
</evidence>
<dbReference type="SUPFAM" id="SSF53649">
    <property type="entry name" value="Alkaline phosphatase-like"/>
    <property type="match status" value="1"/>
</dbReference>
<proteinExistence type="inferred from homology"/>
<evidence type="ECO:0000256" key="2">
    <source>
        <dbReference type="ARBA" id="ARBA00008779"/>
    </source>
</evidence>
<dbReference type="Proteomes" id="UP001171916">
    <property type="component" value="Unassembled WGS sequence"/>
</dbReference>
<evidence type="ECO:0000259" key="7">
    <source>
        <dbReference type="Pfam" id="PF00884"/>
    </source>
</evidence>
<name>A0ABT7Y8V8_9BACT</name>
<evidence type="ECO:0000313" key="8">
    <source>
        <dbReference type="EMBL" id="MDN3202958.1"/>
    </source>
</evidence>
<keyword evidence="9" id="KW-1185">Reference proteome</keyword>
<keyword evidence="3" id="KW-0479">Metal-binding</keyword>
<dbReference type="InterPro" id="IPR000917">
    <property type="entry name" value="Sulfatase_N"/>
</dbReference>
<accession>A0ABT7Y8V8</accession>
<comment type="similarity">
    <text evidence="2">Belongs to the sulfatase family.</text>
</comment>
<organism evidence="8 9">
    <name type="scientific">Algoriphagus sediminis</name>
    <dbReference type="NCBI Taxonomy" id="3057113"/>
    <lineage>
        <taxon>Bacteria</taxon>
        <taxon>Pseudomonadati</taxon>
        <taxon>Bacteroidota</taxon>
        <taxon>Cytophagia</taxon>
        <taxon>Cytophagales</taxon>
        <taxon>Cyclobacteriaceae</taxon>
        <taxon>Algoriphagus</taxon>
    </lineage>
</organism>
<dbReference type="EMBL" id="JAUEPH010000001">
    <property type="protein sequence ID" value="MDN3202958.1"/>
    <property type="molecule type" value="Genomic_DNA"/>
</dbReference>
<gene>
    <name evidence="8" type="ORF">QVH07_02300</name>
</gene>
<evidence type="ECO:0000256" key="3">
    <source>
        <dbReference type="ARBA" id="ARBA00022723"/>
    </source>
</evidence>
<dbReference type="InterPro" id="IPR050738">
    <property type="entry name" value="Sulfatase"/>
</dbReference>
<protein>
    <submittedName>
        <fullName evidence="8">Sulfatase-like hydrolase/transferase</fullName>
    </submittedName>
</protein>
<dbReference type="InterPro" id="IPR017850">
    <property type="entry name" value="Alkaline_phosphatase_core_sf"/>
</dbReference>
<dbReference type="PANTHER" id="PTHR42693:SF42">
    <property type="entry name" value="ARYLSULFATASE G"/>
    <property type="match status" value="1"/>
</dbReference>
<comment type="caution">
    <text evidence="8">The sequence shown here is derived from an EMBL/GenBank/DDBJ whole genome shotgun (WGS) entry which is preliminary data.</text>
</comment>
<feature type="domain" description="Sulfatase N-terminal" evidence="7">
    <location>
        <begin position="30"/>
        <end position="348"/>
    </location>
</feature>
<evidence type="ECO:0000256" key="1">
    <source>
        <dbReference type="ARBA" id="ARBA00001913"/>
    </source>
</evidence>